<dbReference type="EMBL" id="CP104013">
    <property type="protein sequence ID" value="UYP46473.1"/>
    <property type="molecule type" value="Genomic_DNA"/>
</dbReference>
<gene>
    <name evidence="3" type="ORF">NEF87_002758</name>
</gene>
<dbReference type="InterPro" id="IPR038078">
    <property type="entry name" value="PhoU-like_sf"/>
</dbReference>
<proteinExistence type="inferred from homology"/>
<evidence type="ECO:0008006" key="5">
    <source>
        <dbReference type="Google" id="ProtNLM"/>
    </source>
</evidence>
<dbReference type="PANTHER" id="PTHR36536">
    <property type="entry name" value="UPF0111 PROTEIN HI_1603"/>
    <property type="match status" value="1"/>
</dbReference>
<keyword evidence="4" id="KW-1185">Reference proteome</keyword>
<dbReference type="Pfam" id="PF01865">
    <property type="entry name" value="PhoU_div"/>
    <property type="match status" value="1"/>
</dbReference>
<evidence type="ECO:0000256" key="2">
    <source>
        <dbReference type="SAM" id="Coils"/>
    </source>
</evidence>
<feature type="coiled-coil region" evidence="2">
    <location>
        <begin position="32"/>
        <end position="59"/>
    </location>
</feature>
<comment type="similarity">
    <text evidence="1">Belongs to the UPF0111 family.</text>
</comment>
<keyword evidence="2" id="KW-0175">Coiled coil</keyword>
<dbReference type="SUPFAM" id="SSF109755">
    <property type="entry name" value="PhoU-like"/>
    <property type="match status" value="2"/>
</dbReference>
<evidence type="ECO:0000256" key="1">
    <source>
        <dbReference type="ARBA" id="ARBA00008591"/>
    </source>
</evidence>
<accession>A0ABY6HSZ2</accession>
<protein>
    <recommendedName>
        <fullName evidence="5">DUF47 family protein</fullName>
    </recommendedName>
</protein>
<dbReference type="PANTHER" id="PTHR36536:SF3">
    <property type="entry name" value="UPF0111 PROTEIN HI_1603"/>
    <property type="match status" value="1"/>
</dbReference>
<reference evidence="3" key="1">
    <citation type="submission" date="2022-09" db="EMBL/GenBank/DDBJ databases">
        <title>Actin cytoskeleton and complex cell architecture in an #Asgard archaeon.</title>
        <authorList>
            <person name="Ponce Toledo R.I."/>
            <person name="Schleper C."/>
            <person name="Rodrigues Oliveira T."/>
            <person name="Wollweber F."/>
            <person name="Xu J."/>
            <person name="Rittmann S."/>
            <person name="Klingl A."/>
            <person name="Pilhofer M."/>
        </authorList>
    </citation>
    <scope>NUCLEOTIDE SEQUENCE</scope>
    <source>
        <strain evidence="3">B-35</strain>
    </source>
</reference>
<organism evidence="3 4">
    <name type="scientific">Candidatus Lokiarchaeum ossiferum</name>
    <dbReference type="NCBI Taxonomy" id="2951803"/>
    <lineage>
        <taxon>Archaea</taxon>
        <taxon>Promethearchaeati</taxon>
        <taxon>Promethearchaeota</taxon>
        <taxon>Promethearchaeia</taxon>
        <taxon>Promethearchaeales</taxon>
        <taxon>Promethearchaeaceae</taxon>
        <taxon>Candidatus Lokiarchaeum</taxon>
    </lineage>
</organism>
<dbReference type="Proteomes" id="UP001208689">
    <property type="component" value="Chromosome"/>
</dbReference>
<dbReference type="InterPro" id="IPR002727">
    <property type="entry name" value="DUF47"/>
</dbReference>
<sequence>MAIAHMQKTLETVVEFERGFTIYVEEKNPTLALEIFQRVDQLENEADTLRRDILMHIAQSELSPQMREDLSHLVKRIDRIANTTDGAARRISGINHEHFAALGDNILAKMVEIIRLSVEATKILFNLIKKMDDMLNRETFRVCEKIQHIEHKCDQLHSTIYEMLNKLELAPFNHFVAIQISNFVDMIETISDKVEDVSDYIEVLKTAKR</sequence>
<name>A0ABY6HSZ2_9ARCH</name>
<evidence type="ECO:0000313" key="4">
    <source>
        <dbReference type="Proteomes" id="UP001208689"/>
    </source>
</evidence>
<evidence type="ECO:0000313" key="3">
    <source>
        <dbReference type="EMBL" id="UYP46473.1"/>
    </source>
</evidence>
<dbReference type="Gene3D" id="1.20.58.220">
    <property type="entry name" value="Phosphate transport system protein phou homolog 2, domain 2"/>
    <property type="match status" value="1"/>
</dbReference>
<dbReference type="InterPro" id="IPR018445">
    <property type="entry name" value="Put_Phosphate_transp_reg"/>
</dbReference>